<keyword evidence="3" id="KW-1185">Reference proteome</keyword>
<organism evidence="2 3">
    <name type="scientific">Alternaria panax</name>
    <dbReference type="NCBI Taxonomy" id="48097"/>
    <lineage>
        <taxon>Eukaryota</taxon>
        <taxon>Fungi</taxon>
        <taxon>Dikarya</taxon>
        <taxon>Ascomycota</taxon>
        <taxon>Pezizomycotina</taxon>
        <taxon>Dothideomycetes</taxon>
        <taxon>Pleosporomycetidae</taxon>
        <taxon>Pleosporales</taxon>
        <taxon>Pleosporineae</taxon>
        <taxon>Pleosporaceae</taxon>
        <taxon>Alternaria</taxon>
        <taxon>Alternaria sect. Panax</taxon>
    </lineage>
</organism>
<feature type="region of interest" description="Disordered" evidence="1">
    <location>
        <begin position="164"/>
        <end position="193"/>
    </location>
</feature>
<dbReference type="EMBL" id="JAANER010000001">
    <property type="protein sequence ID" value="KAG9195157.1"/>
    <property type="molecule type" value="Genomic_DNA"/>
</dbReference>
<evidence type="ECO:0000256" key="1">
    <source>
        <dbReference type="SAM" id="MobiDB-lite"/>
    </source>
</evidence>
<gene>
    <name evidence="2" type="ORF">G6011_00277</name>
</gene>
<reference evidence="2" key="1">
    <citation type="submission" date="2021-07" db="EMBL/GenBank/DDBJ databases">
        <title>Genome Resource of American Ginseng Black Spot Pathogen Alternaria panax.</title>
        <authorList>
            <person name="Qiu C."/>
            <person name="Wang W."/>
            <person name="Liu Z."/>
        </authorList>
    </citation>
    <scope>NUCLEOTIDE SEQUENCE</scope>
    <source>
        <strain evidence="2">BNCC115425</strain>
    </source>
</reference>
<accession>A0AAD4NUK4</accession>
<sequence>MKNPVGRPRKDGRPAGYYKNSGIAGSGPALRIDKRSRSHPRKDDTIPGSKRVRKASAPAPVSQLAPGPSVFSLPLQLPSRHAPSQAHVGAHQKPEAGAFTQPEADHLYNNTLVSTPSDMVNEFDDDIDGKAGDTDYMDVNAVKLEGTERVLSRFRLNEEKKMFQRMEDEDDPPAEEQQKAQTEGEIQEASGQHQKKMCEVHNCYNQDCRINHARRANVEFYVEGLPQRISRLYEHLDLEVETAAPMEDTAATEGGEKPAYSMETESDCNSQFETLFFDIIEGRARSQKFQSNGETFPQNFYRLGPLEALV</sequence>
<dbReference type="AlphaFoldDB" id="A0AAD4NUK4"/>
<evidence type="ECO:0000313" key="3">
    <source>
        <dbReference type="Proteomes" id="UP001199106"/>
    </source>
</evidence>
<feature type="compositionally biased region" description="Basic and acidic residues" evidence="1">
    <location>
        <begin position="31"/>
        <end position="45"/>
    </location>
</feature>
<protein>
    <submittedName>
        <fullName evidence="2">Uncharacterized protein</fullName>
    </submittedName>
</protein>
<proteinExistence type="predicted"/>
<evidence type="ECO:0000313" key="2">
    <source>
        <dbReference type="EMBL" id="KAG9195157.1"/>
    </source>
</evidence>
<comment type="caution">
    <text evidence="2">The sequence shown here is derived from an EMBL/GenBank/DDBJ whole genome shotgun (WGS) entry which is preliminary data.</text>
</comment>
<dbReference type="Proteomes" id="UP001199106">
    <property type="component" value="Unassembled WGS sequence"/>
</dbReference>
<feature type="region of interest" description="Disordered" evidence="1">
    <location>
        <begin position="1"/>
        <end position="69"/>
    </location>
</feature>
<name>A0AAD4NUK4_9PLEO</name>